<organism evidence="2 3">
    <name type="scientific">Candidatus Giovannonibacteria bacterium RIFCSPHIGHO2_12_FULL_43_15</name>
    <dbReference type="NCBI Taxonomy" id="1798341"/>
    <lineage>
        <taxon>Bacteria</taxon>
        <taxon>Candidatus Giovannoniibacteriota</taxon>
    </lineage>
</organism>
<dbReference type="Proteomes" id="UP000177723">
    <property type="component" value="Unassembled WGS sequence"/>
</dbReference>
<dbReference type="InterPro" id="IPR012902">
    <property type="entry name" value="N_methyl_site"/>
</dbReference>
<accession>A0A1F5WP79</accession>
<feature type="transmembrane region" description="Helical" evidence="1">
    <location>
        <begin position="6"/>
        <end position="28"/>
    </location>
</feature>
<sequence>MNKGLTLLEIIVALSILFILGAIAVLAFSNYSKNSLLGEARARVISELNYARSETLASENKSSWGVHFETSRVVRFKGSSYSSSDTSNVPIDLPAGTTISSINLGGQTEVIFERLTGRTGNIGSIRIELTSNSQASTTINIYASGLAE</sequence>
<keyword evidence="1" id="KW-0472">Membrane</keyword>
<evidence type="ECO:0000313" key="2">
    <source>
        <dbReference type="EMBL" id="OGF77459.1"/>
    </source>
</evidence>
<proteinExistence type="predicted"/>
<gene>
    <name evidence="2" type="ORF">A3F23_00575</name>
</gene>
<dbReference type="EMBL" id="MFHT01000017">
    <property type="protein sequence ID" value="OGF77459.1"/>
    <property type="molecule type" value="Genomic_DNA"/>
</dbReference>
<dbReference type="Gene3D" id="3.30.700.10">
    <property type="entry name" value="Glycoprotein, Type 4 Pilin"/>
    <property type="match status" value="1"/>
</dbReference>
<comment type="caution">
    <text evidence="2">The sequence shown here is derived from an EMBL/GenBank/DDBJ whole genome shotgun (WGS) entry which is preliminary data.</text>
</comment>
<dbReference type="InterPro" id="IPR045584">
    <property type="entry name" value="Pilin-like"/>
</dbReference>
<evidence type="ECO:0000313" key="3">
    <source>
        <dbReference type="Proteomes" id="UP000177723"/>
    </source>
</evidence>
<dbReference type="SUPFAM" id="SSF54523">
    <property type="entry name" value="Pili subunits"/>
    <property type="match status" value="1"/>
</dbReference>
<dbReference type="AlphaFoldDB" id="A0A1F5WP79"/>
<name>A0A1F5WP79_9BACT</name>
<evidence type="ECO:0008006" key="4">
    <source>
        <dbReference type="Google" id="ProtNLM"/>
    </source>
</evidence>
<keyword evidence="1" id="KW-1133">Transmembrane helix</keyword>
<reference evidence="2 3" key="1">
    <citation type="journal article" date="2016" name="Nat. Commun.">
        <title>Thousands of microbial genomes shed light on interconnected biogeochemical processes in an aquifer system.</title>
        <authorList>
            <person name="Anantharaman K."/>
            <person name="Brown C.T."/>
            <person name="Hug L.A."/>
            <person name="Sharon I."/>
            <person name="Castelle C.J."/>
            <person name="Probst A.J."/>
            <person name="Thomas B.C."/>
            <person name="Singh A."/>
            <person name="Wilkins M.J."/>
            <person name="Karaoz U."/>
            <person name="Brodie E.L."/>
            <person name="Williams K.H."/>
            <person name="Hubbard S.S."/>
            <person name="Banfield J.F."/>
        </authorList>
    </citation>
    <scope>NUCLEOTIDE SEQUENCE [LARGE SCALE GENOMIC DNA]</scope>
</reference>
<evidence type="ECO:0000256" key="1">
    <source>
        <dbReference type="SAM" id="Phobius"/>
    </source>
</evidence>
<keyword evidence="1" id="KW-0812">Transmembrane</keyword>
<dbReference type="PROSITE" id="PS00409">
    <property type="entry name" value="PROKAR_NTER_METHYL"/>
    <property type="match status" value="1"/>
</dbReference>
<protein>
    <recommendedName>
        <fullName evidence="4">General secretion pathway GspH domain-containing protein</fullName>
    </recommendedName>
</protein>